<feature type="region of interest" description="Disordered" evidence="9">
    <location>
        <begin position="640"/>
        <end position="691"/>
    </location>
</feature>
<evidence type="ECO:0000313" key="14">
    <source>
        <dbReference type="Proteomes" id="UP000032233"/>
    </source>
</evidence>
<feature type="domain" description="HAMP" evidence="12">
    <location>
        <begin position="338"/>
        <end position="393"/>
    </location>
</feature>
<dbReference type="PROSITE" id="PS50111">
    <property type="entry name" value="CHEMOTAXIS_TRANSDUC_2"/>
    <property type="match status" value="1"/>
</dbReference>
<sequence length="691" mass="74301">MNKMKLGTKLVAAFLAVGVIPFAVIGLISLYSASQALDEQAFEHMRSVRQLKKIQIENYFEDKMNLMRDVQKNLRFIQSIEAFTQVFPQGLESPAYRQLYAQRVGPLKLFMDVFGFYDVFLIDLDGNVVFTVSRESDLGANLKTGKLSDSGLARAFREGSSRPILVDFSWYTPSNEAAAFLATPVNDNNGKFLGVAAFQVSLTAINKIMQERTGLGQTGETYLLGPDKRMRSDSFLDSQNRSVKASFAGNIKDNGVDTEASRAALGGQIGEELIIDYNGNSVLSAYTPVKIGNLKWALMAEINESEAFAAVYTLEWIMGVVAVIGIIIITIMALLVARSLRRPIAAAVDGLKLVAQGDFTLQLEQAYLKRGDEIGDMMRDLQGTSDNLSTTVQEVMLATNAVADSTNEISQGNQDLSERTQQQASAIEETASAVEQMTGSVKHNAENAQNANVLASRTSTMAQEGGQVVEETVTAMEAVTESSNKISEITNLVNEIAFQTNLLALNAAVEAARAGEAGRGFAVVAGEVRNLAGRSASAAKEIQGLITDTVGKVEQGNELVAKSGSLLHEIIENVQNVAGTIGEISASSQEQAQGIDEINKAVAQMDDAVQQNAALVEEAASSSENMAAAAEELRSQMAQFKVRGQTGGSPKPNKAKSPAAKKPSLEPPAKKQEEPKDDFFDDGGLDGFEQF</sequence>
<dbReference type="InterPro" id="IPR003660">
    <property type="entry name" value="HAMP_dom"/>
</dbReference>
<dbReference type="GO" id="GO:0005886">
    <property type="term" value="C:plasma membrane"/>
    <property type="evidence" value="ECO:0007669"/>
    <property type="project" value="UniProtKB-SubCell"/>
</dbReference>
<dbReference type="Gene3D" id="1.10.287.950">
    <property type="entry name" value="Methyl-accepting chemotaxis protein"/>
    <property type="match status" value="1"/>
</dbReference>
<evidence type="ECO:0000259" key="12">
    <source>
        <dbReference type="PROSITE" id="PS50885"/>
    </source>
</evidence>
<dbReference type="InterPro" id="IPR051310">
    <property type="entry name" value="MCP_chemotaxis"/>
</dbReference>
<dbReference type="CDD" id="cd06225">
    <property type="entry name" value="HAMP"/>
    <property type="match status" value="1"/>
</dbReference>
<evidence type="ECO:0000256" key="7">
    <source>
        <dbReference type="ARBA" id="ARBA00029447"/>
    </source>
</evidence>
<dbReference type="Gene3D" id="3.30.450.20">
    <property type="entry name" value="PAS domain"/>
    <property type="match status" value="1"/>
</dbReference>
<proteinExistence type="inferred from homology"/>
<dbReference type="SMART" id="SM00304">
    <property type="entry name" value="HAMP"/>
    <property type="match status" value="1"/>
</dbReference>
<dbReference type="GO" id="GO:0004888">
    <property type="term" value="F:transmembrane signaling receptor activity"/>
    <property type="evidence" value="ECO:0007669"/>
    <property type="project" value="TreeGrafter"/>
</dbReference>
<name>A0A0D2JWG5_9BACT</name>
<evidence type="ECO:0000256" key="8">
    <source>
        <dbReference type="PROSITE-ProRule" id="PRU00284"/>
    </source>
</evidence>
<evidence type="ECO:0000256" key="3">
    <source>
        <dbReference type="ARBA" id="ARBA00022481"/>
    </source>
</evidence>
<dbReference type="InParanoid" id="A0A0D2JWG5"/>
<reference evidence="13 14" key="1">
    <citation type="submission" date="2013-11" db="EMBL/GenBank/DDBJ databases">
        <title>Metagenomic analysis of a methanogenic consortium involved in long chain n-alkane degradation.</title>
        <authorList>
            <person name="Davidova I.A."/>
            <person name="Callaghan A.V."/>
            <person name="Wawrik B."/>
            <person name="Pruitt S."/>
            <person name="Marks C."/>
            <person name="Duncan K.E."/>
            <person name="Suflita J.M."/>
        </authorList>
    </citation>
    <scope>NUCLEOTIDE SEQUENCE [LARGE SCALE GENOMIC DNA]</scope>
    <source>
        <strain evidence="13 14">SPR</strain>
    </source>
</reference>
<dbReference type="PANTHER" id="PTHR43531">
    <property type="entry name" value="PROTEIN ICFG"/>
    <property type="match status" value="1"/>
</dbReference>
<dbReference type="STRING" id="1429043.X474_12200"/>
<keyword evidence="6 10" id="KW-0472">Membrane</keyword>
<dbReference type="SMART" id="SM00283">
    <property type="entry name" value="MA"/>
    <property type="match status" value="1"/>
</dbReference>
<dbReference type="GO" id="GO:0007165">
    <property type="term" value="P:signal transduction"/>
    <property type="evidence" value="ECO:0007669"/>
    <property type="project" value="UniProtKB-KW"/>
</dbReference>
<comment type="caution">
    <text evidence="13">The sequence shown here is derived from an EMBL/GenBank/DDBJ whole genome shotgun (WGS) entry which is preliminary data.</text>
</comment>
<feature type="transmembrane region" description="Helical" evidence="10">
    <location>
        <begin position="316"/>
        <end position="337"/>
    </location>
</feature>
<keyword evidence="14" id="KW-1185">Reference proteome</keyword>
<evidence type="ECO:0000256" key="10">
    <source>
        <dbReference type="SAM" id="Phobius"/>
    </source>
</evidence>
<dbReference type="Pfam" id="PF02743">
    <property type="entry name" value="dCache_1"/>
    <property type="match status" value="1"/>
</dbReference>
<evidence type="ECO:0008006" key="15">
    <source>
        <dbReference type="Google" id="ProtNLM"/>
    </source>
</evidence>
<feature type="compositionally biased region" description="Basic and acidic residues" evidence="9">
    <location>
        <begin position="668"/>
        <end position="678"/>
    </location>
</feature>
<dbReference type="GO" id="GO:0006935">
    <property type="term" value="P:chemotaxis"/>
    <property type="evidence" value="ECO:0007669"/>
    <property type="project" value="UniProtKB-ARBA"/>
</dbReference>
<protein>
    <recommendedName>
        <fullName evidence="15">Methyl-accepting chemotaxis protein</fullName>
    </recommendedName>
</protein>
<comment type="similarity">
    <text evidence="7">Belongs to the methyl-accepting chemotaxis (MCP) protein family.</text>
</comment>
<evidence type="ECO:0000259" key="11">
    <source>
        <dbReference type="PROSITE" id="PS50111"/>
    </source>
</evidence>
<dbReference type="Proteomes" id="UP000032233">
    <property type="component" value="Unassembled WGS sequence"/>
</dbReference>
<accession>A0A0D2JWG5</accession>
<feature type="domain" description="Methyl-accepting transducer" evidence="11">
    <location>
        <begin position="398"/>
        <end position="627"/>
    </location>
</feature>
<dbReference type="InterPro" id="IPR033479">
    <property type="entry name" value="dCache_1"/>
</dbReference>
<dbReference type="CDD" id="cd11386">
    <property type="entry name" value="MCP_signal"/>
    <property type="match status" value="1"/>
</dbReference>
<evidence type="ECO:0000256" key="1">
    <source>
        <dbReference type="ARBA" id="ARBA00004651"/>
    </source>
</evidence>
<keyword evidence="8" id="KW-0807">Transducer</keyword>
<dbReference type="EMBL" id="AZAC01000014">
    <property type="protein sequence ID" value="KIX13925.1"/>
    <property type="molecule type" value="Genomic_DNA"/>
</dbReference>
<dbReference type="RefSeq" id="WP_044348822.1">
    <property type="nucleotide sequence ID" value="NZ_AZAC01000014.1"/>
</dbReference>
<keyword evidence="4 10" id="KW-0812">Transmembrane</keyword>
<dbReference type="PANTHER" id="PTHR43531:SF14">
    <property type="entry name" value="METHYL-ACCEPTING CHEMOTAXIS PROTEIN I-RELATED"/>
    <property type="match status" value="1"/>
</dbReference>
<evidence type="ECO:0000256" key="9">
    <source>
        <dbReference type="SAM" id="MobiDB-lite"/>
    </source>
</evidence>
<dbReference type="InterPro" id="IPR004089">
    <property type="entry name" value="MCPsignal_dom"/>
</dbReference>
<keyword evidence="3" id="KW-0488">Methylation</keyword>
<evidence type="ECO:0000256" key="2">
    <source>
        <dbReference type="ARBA" id="ARBA00022475"/>
    </source>
</evidence>
<comment type="subcellular location">
    <subcellularLocation>
        <location evidence="1">Cell membrane</location>
        <topology evidence="1">Multi-pass membrane protein</topology>
    </subcellularLocation>
</comment>
<dbReference type="AlphaFoldDB" id="A0A0D2JWG5"/>
<evidence type="ECO:0000256" key="6">
    <source>
        <dbReference type="ARBA" id="ARBA00023136"/>
    </source>
</evidence>
<feature type="compositionally biased region" description="Low complexity" evidence="9">
    <location>
        <begin position="649"/>
        <end position="662"/>
    </location>
</feature>
<evidence type="ECO:0000313" key="13">
    <source>
        <dbReference type="EMBL" id="KIX13925.1"/>
    </source>
</evidence>
<dbReference type="FunFam" id="1.10.287.950:FF:000001">
    <property type="entry name" value="Methyl-accepting chemotaxis sensory transducer"/>
    <property type="match status" value="1"/>
</dbReference>
<dbReference type="SUPFAM" id="SSF58104">
    <property type="entry name" value="Methyl-accepting chemotaxis protein (MCP) signaling domain"/>
    <property type="match status" value="1"/>
</dbReference>
<gene>
    <name evidence="13" type="ORF">X474_12200</name>
</gene>
<dbReference type="PROSITE" id="PS50885">
    <property type="entry name" value="HAMP"/>
    <property type="match status" value="1"/>
</dbReference>
<keyword evidence="5 10" id="KW-1133">Transmembrane helix</keyword>
<evidence type="ECO:0000256" key="5">
    <source>
        <dbReference type="ARBA" id="ARBA00022989"/>
    </source>
</evidence>
<dbReference type="PATRIC" id="fig|1429043.3.peg.2600"/>
<dbReference type="Pfam" id="PF00015">
    <property type="entry name" value="MCPsignal"/>
    <property type="match status" value="1"/>
</dbReference>
<dbReference type="OrthoDB" id="9816383at2"/>
<evidence type="ECO:0000256" key="4">
    <source>
        <dbReference type="ARBA" id="ARBA00022692"/>
    </source>
</evidence>
<keyword evidence="2" id="KW-1003">Cell membrane</keyword>
<organism evidence="13 14">
    <name type="scientific">Dethiosulfatarculus sandiegensis</name>
    <dbReference type="NCBI Taxonomy" id="1429043"/>
    <lineage>
        <taxon>Bacteria</taxon>
        <taxon>Pseudomonadati</taxon>
        <taxon>Thermodesulfobacteriota</taxon>
        <taxon>Desulfarculia</taxon>
        <taxon>Desulfarculales</taxon>
        <taxon>Desulfarculaceae</taxon>
        <taxon>Dethiosulfatarculus</taxon>
    </lineage>
</organism>